<evidence type="ECO:0000313" key="2">
    <source>
        <dbReference type="EMBL" id="KAK4275752.1"/>
    </source>
</evidence>
<dbReference type="Proteomes" id="UP001293593">
    <property type="component" value="Unassembled WGS sequence"/>
</dbReference>
<proteinExistence type="predicted"/>
<dbReference type="AlphaFoldDB" id="A0AAE1MPN4"/>
<comment type="caution">
    <text evidence="2">The sequence shown here is derived from an EMBL/GenBank/DDBJ whole genome shotgun (WGS) entry which is preliminary data.</text>
</comment>
<gene>
    <name evidence="2" type="ORF">QN277_018783</name>
</gene>
<keyword evidence="3" id="KW-1185">Reference proteome</keyword>
<feature type="compositionally biased region" description="Pro residues" evidence="1">
    <location>
        <begin position="41"/>
        <end position="55"/>
    </location>
</feature>
<name>A0AAE1MPN4_9FABA</name>
<evidence type="ECO:0000313" key="3">
    <source>
        <dbReference type="Proteomes" id="UP001293593"/>
    </source>
</evidence>
<protein>
    <submittedName>
        <fullName evidence="2">Uncharacterized protein</fullName>
    </submittedName>
</protein>
<feature type="region of interest" description="Disordered" evidence="1">
    <location>
        <begin position="32"/>
        <end position="55"/>
    </location>
</feature>
<dbReference type="EMBL" id="JAWXYG010000004">
    <property type="protein sequence ID" value="KAK4275752.1"/>
    <property type="molecule type" value="Genomic_DNA"/>
</dbReference>
<evidence type="ECO:0000256" key="1">
    <source>
        <dbReference type="SAM" id="MobiDB-lite"/>
    </source>
</evidence>
<reference evidence="2" key="1">
    <citation type="submission" date="2023-10" db="EMBL/GenBank/DDBJ databases">
        <title>Chromosome-level genome of the transformable northern wattle, Acacia crassicarpa.</title>
        <authorList>
            <person name="Massaro I."/>
            <person name="Sinha N.R."/>
            <person name="Poethig S."/>
            <person name="Leichty A.R."/>
        </authorList>
    </citation>
    <scope>NUCLEOTIDE SEQUENCE</scope>
    <source>
        <strain evidence="2">Acra3RX</strain>
        <tissue evidence="2">Leaf</tissue>
    </source>
</reference>
<accession>A0AAE1MPN4</accession>
<organism evidence="2 3">
    <name type="scientific">Acacia crassicarpa</name>
    <name type="common">northern wattle</name>
    <dbReference type="NCBI Taxonomy" id="499986"/>
    <lineage>
        <taxon>Eukaryota</taxon>
        <taxon>Viridiplantae</taxon>
        <taxon>Streptophyta</taxon>
        <taxon>Embryophyta</taxon>
        <taxon>Tracheophyta</taxon>
        <taxon>Spermatophyta</taxon>
        <taxon>Magnoliopsida</taxon>
        <taxon>eudicotyledons</taxon>
        <taxon>Gunneridae</taxon>
        <taxon>Pentapetalae</taxon>
        <taxon>rosids</taxon>
        <taxon>fabids</taxon>
        <taxon>Fabales</taxon>
        <taxon>Fabaceae</taxon>
        <taxon>Caesalpinioideae</taxon>
        <taxon>mimosoid clade</taxon>
        <taxon>Acacieae</taxon>
        <taxon>Acacia</taxon>
    </lineage>
</organism>
<feature type="region of interest" description="Disordered" evidence="1">
    <location>
        <begin position="78"/>
        <end position="97"/>
    </location>
</feature>
<sequence>MARPVLNHQRAPFVHRYGRMRRVARKTVNPQMVGRRLNPDPVYPPPAPAPQYVPVPPSPANPLGLPYNPHYLVEHLHDPEPVYHPSPEYPDNLYDPNPVPTIPLNVLPAPGAPADSHHSSVGNNFDYIDVADLVDENAES</sequence>